<organism evidence="4 5">
    <name type="scientific">Couchioplanes caeruleus subsp. caeruleus</name>
    <dbReference type="NCBI Taxonomy" id="56427"/>
    <lineage>
        <taxon>Bacteria</taxon>
        <taxon>Bacillati</taxon>
        <taxon>Actinomycetota</taxon>
        <taxon>Actinomycetes</taxon>
        <taxon>Micromonosporales</taxon>
        <taxon>Micromonosporaceae</taxon>
        <taxon>Couchioplanes</taxon>
    </lineage>
</organism>
<protein>
    <recommendedName>
        <fullName evidence="6">N-dimethylarginine dimethylaminohydrolase</fullName>
    </recommendedName>
</protein>
<evidence type="ECO:0000256" key="1">
    <source>
        <dbReference type="ARBA" id="ARBA00008532"/>
    </source>
</evidence>
<keyword evidence="5" id="KW-1185">Reference proteome</keyword>
<reference evidence="4 5" key="1">
    <citation type="submission" date="2016-09" db="EMBL/GenBank/DDBJ databases">
        <title>Couchioplanes caeruleus draft genome sequence.</title>
        <authorList>
            <person name="Sheehan J."/>
            <person name="Caffrey P."/>
        </authorList>
    </citation>
    <scope>NUCLEOTIDE SEQUENCE [LARGE SCALE GENOMIC DNA]</scope>
    <source>
        <strain evidence="4 5">DSM 43634</strain>
    </source>
</reference>
<dbReference type="GO" id="GO:0045429">
    <property type="term" value="P:positive regulation of nitric oxide biosynthetic process"/>
    <property type="evidence" value="ECO:0007669"/>
    <property type="project" value="TreeGrafter"/>
</dbReference>
<dbReference type="AlphaFoldDB" id="A0A1K0F907"/>
<dbReference type="Proteomes" id="UP000182486">
    <property type="component" value="Unassembled WGS sequence"/>
</dbReference>
<comment type="caution">
    <text evidence="4">The sequence shown here is derived from an EMBL/GenBank/DDBJ whole genome shotgun (WGS) entry which is preliminary data.</text>
</comment>
<evidence type="ECO:0000256" key="2">
    <source>
        <dbReference type="ARBA" id="ARBA00022801"/>
    </source>
</evidence>
<feature type="active site" description="Proton donor" evidence="3">
    <location>
        <position position="170"/>
    </location>
</feature>
<dbReference type="Gene3D" id="3.75.10.10">
    <property type="entry name" value="L-arginine/glycine Amidinotransferase, Chain A"/>
    <property type="match status" value="1"/>
</dbReference>
<gene>
    <name evidence="4" type="ORF">BG844_38140</name>
</gene>
<proteinExistence type="inferred from homology"/>
<sequence>MTTEEFTRGRHYLMCPPDYFEVSYSINPWMDTDVAVNEQSAHEQWRGLVESIREVGGLVEQIPPVPQLPDMVFVANGGIISGDLFLPAAMRHPERQGETPHLQAWFEEFGCKVLDPPAGVQEGAGDALAFGDVLVAGYGIRSERAAYDDIVARTGWQILPVRLVDPRLYHVDIAFCPLDDRQALVAPDAFDHEGRRALADLVPDPVLLTMEEALAFSANSIVVGHVVVMPACSARLEAELRRRGFEVVVRPVGEFLKAGGGVRCLTLVLDTVLSTGVGGHD</sequence>
<dbReference type="SUPFAM" id="SSF55909">
    <property type="entry name" value="Pentein"/>
    <property type="match status" value="1"/>
</dbReference>
<dbReference type="RefSeq" id="WP_071810322.1">
    <property type="nucleotide sequence ID" value="NZ_MEIA01000582.1"/>
</dbReference>
<evidence type="ECO:0000313" key="5">
    <source>
        <dbReference type="Proteomes" id="UP000182486"/>
    </source>
</evidence>
<dbReference type="EMBL" id="MEIA01000582">
    <property type="protein sequence ID" value="OJF09341.1"/>
    <property type="molecule type" value="Genomic_DNA"/>
</dbReference>
<feature type="active site" description="Nucleophile" evidence="3">
    <location>
        <position position="264"/>
    </location>
</feature>
<dbReference type="GO" id="GO:0016597">
    <property type="term" value="F:amino acid binding"/>
    <property type="evidence" value="ECO:0007669"/>
    <property type="project" value="TreeGrafter"/>
</dbReference>
<keyword evidence="2" id="KW-0378">Hydrolase</keyword>
<accession>A0A1K0F907</accession>
<evidence type="ECO:0000256" key="3">
    <source>
        <dbReference type="PIRSR" id="PIRSR633199-1"/>
    </source>
</evidence>
<dbReference type="Pfam" id="PF19420">
    <property type="entry name" value="DDAH_eukar"/>
    <property type="match status" value="1"/>
</dbReference>
<dbReference type="InterPro" id="IPR033199">
    <property type="entry name" value="DDAH-like"/>
</dbReference>
<dbReference type="GO" id="GO:0000052">
    <property type="term" value="P:citrulline metabolic process"/>
    <property type="evidence" value="ECO:0007669"/>
    <property type="project" value="TreeGrafter"/>
</dbReference>
<evidence type="ECO:0008006" key="6">
    <source>
        <dbReference type="Google" id="ProtNLM"/>
    </source>
</evidence>
<dbReference type="PANTHER" id="PTHR12737:SF9">
    <property type="entry name" value="DIMETHYLARGININASE"/>
    <property type="match status" value="1"/>
</dbReference>
<comment type="similarity">
    <text evidence="1">Belongs to the DDAH family.</text>
</comment>
<dbReference type="GO" id="GO:0006525">
    <property type="term" value="P:arginine metabolic process"/>
    <property type="evidence" value="ECO:0007669"/>
    <property type="project" value="TreeGrafter"/>
</dbReference>
<dbReference type="PANTHER" id="PTHR12737">
    <property type="entry name" value="DIMETHYLARGININE DIMETHYLAMINOHYDROLASE"/>
    <property type="match status" value="1"/>
</dbReference>
<evidence type="ECO:0000313" key="4">
    <source>
        <dbReference type="EMBL" id="OJF09341.1"/>
    </source>
</evidence>
<name>A0A1K0F907_9ACTN</name>
<dbReference type="GO" id="GO:0016403">
    <property type="term" value="F:dimethylargininase activity"/>
    <property type="evidence" value="ECO:0007669"/>
    <property type="project" value="TreeGrafter"/>
</dbReference>